<reference evidence="2" key="1">
    <citation type="submission" date="2021-02" db="EMBL/GenBank/DDBJ databases">
        <authorList>
            <person name="Nowell W R."/>
        </authorList>
    </citation>
    <scope>NUCLEOTIDE SEQUENCE</scope>
</reference>
<protein>
    <submittedName>
        <fullName evidence="2">Uncharacterized protein</fullName>
    </submittedName>
</protein>
<evidence type="ECO:0000313" key="2">
    <source>
        <dbReference type="EMBL" id="CAF4002054.1"/>
    </source>
</evidence>
<evidence type="ECO:0000313" key="3">
    <source>
        <dbReference type="Proteomes" id="UP000676336"/>
    </source>
</evidence>
<proteinExistence type="predicted"/>
<dbReference type="Proteomes" id="UP000676336">
    <property type="component" value="Unassembled WGS sequence"/>
</dbReference>
<feature type="non-terminal residue" evidence="2">
    <location>
        <position position="1"/>
    </location>
</feature>
<evidence type="ECO:0000313" key="1">
    <source>
        <dbReference type="EMBL" id="CAF3872138.1"/>
    </source>
</evidence>
<accession>A0A8S2NI02</accession>
<comment type="caution">
    <text evidence="2">The sequence shown here is derived from an EMBL/GenBank/DDBJ whole genome shotgun (WGS) entry which is preliminary data.</text>
</comment>
<dbReference type="Proteomes" id="UP000681967">
    <property type="component" value="Unassembled WGS sequence"/>
</dbReference>
<gene>
    <name evidence="1" type="ORF">BYL167_LOCUS6977</name>
    <name evidence="2" type="ORF">SMN809_LOCUS11987</name>
</gene>
<organism evidence="2 3">
    <name type="scientific">Rotaria magnacalcarata</name>
    <dbReference type="NCBI Taxonomy" id="392030"/>
    <lineage>
        <taxon>Eukaryota</taxon>
        <taxon>Metazoa</taxon>
        <taxon>Spiralia</taxon>
        <taxon>Gnathifera</taxon>
        <taxon>Rotifera</taxon>
        <taxon>Eurotatoria</taxon>
        <taxon>Bdelloidea</taxon>
        <taxon>Philodinida</taxon>
        <taxon>Philodinidae</taxon>
        <taxon>Rotaria</taxon>
    </lineage>
</organism>
<dbReference type="AlphaFoldDB" id="A0A8S2NI02"/>
<name>A0A8S2NI02_9BILA</name>
<dbReference type="EMBL" id="CAJOBI010004444">
    <property type="protein sequence ID" value="CAF4002054.1"/>
    <property type="molecule type" value="Genomic_DNA"/>
</dbReference>
<sequence>LGIGGGGGRYKAEFKAFEIELNVKQEN</sequence>
<dbReference type="EMBL" id="CAJOBH010001761">
    <property type="protein sequence ID" value="CAF3872138.1"/>
    <property type="molecule type" value="Genomic_DNA"/>
</dbReference>